<dbReference type="CDD" id="cd18571">
    <property type="entry name" value="ABC_6TM_peptidase_like"/>
    <property type="match status" value="1"/>
</dbReference>
<name>A0A841JN67_9SPHI</name>
<comment type="caution">
    <text evidence="14">The sequence shown here is derived from an EMBL/GenBank/DDBJ whole genome shotgun (WGS) entry which is preliminary data.</text>
</comment>
<dbReference type="EMBL" id="JACHCA010000019">
    <property type="protein sequence ID" value="MBB6131046.1"/>
    <property type="molecule type" value="Genomic_DNA"/>
</dbReference>
<evidence type="ECO:0000256" key="5">
    <source>
        <dbReference type="ARBA" id="ARBA00022741"/>
    </source>
</evidence>
<feature type="domain" description="Peptidase C39" evidence="13">
    <location>
        <begin position="1"/>
        <end position="119"/>
    </location>
</feature>
<accession>A0A841JN67</accession>
<dbReference type="InterPro" id="IPR036640">
    <property type="entry name" value="ABC1_TM_sf"/>
</dbReference>
<feature type="transmembrane region" description="Helical" evidence="10">
    <location>
        <begin position="401"/>
        <end position="422"/>
    </location>
</feature>
<reference evidence="14 15" key="1">
    <citation type="submission" date="2020-08" db="EMBL/GenBank/DDBJ databases">
        <title>Genomic Encyclopedia of Type Strains, Phase IV (KMG-V): Genome sequencing to study the core and pangenomes of soil and plant-associated prokaryotes.</title>
        <authorList>
            <person name="Whitman W."/>
        </authorList>
    </citation>
    <scope>NUCLEOTIDE SEQUENCE [LARGE SCALE GENOMIC DNA]</scope>
    <source>
        <strain evidence="14 15">MP601</strain>
    </source>
</reference>
<dbReference type="GO" id="GO:0005886">
    <property type="term" value="C:plasma membrane"/>
    <property type="evidence" value="ECO:0007669"/>
    <property type="project" value="UniProtKB-SubCell"/>
</dbReference>
<evidence type="ECO:0000259" key="12">
    <source>
        <dbReference type="PROSITE" id="PS50929"/>
    </source>
</evidence>
<feature type="domain" description="ABC transmembrane type-1" evidence="12">
    <location>
        <begin position="162"/>
        <end position="441"/>
    </location>
</feature>
<dbReference type="InterPro" id="IPR005074">
    <property type="entry name" value="Peptidase_C39"/>
</dbReference>
<dbReference type="Gene3D" id="3.90.70.10">
    <property type="entry name" value="Cysteine proteinases"/>
    <property type="match status" value="1"/>
</dbReference>
<dbReference type="Pfam" id="PF00005">
    <property type="entry name" value="ABC_tran"/>
    <property type="match status" value="1"/>
</dbReference>
<feature type="transmembrane region" description="Helical" evidence="10">
    <location>
        <begin position="192"/>
        <end position="213"/>
    </location>
</feature>
<feature type="transmembrane region" description="Helical" evidence="10">
    <location>
        <begin position="298"/>
        <end position="317"/>
    </location>
</feature>
<dbReference type="GO" id="GO:0015421">
    <property type="term" value="F:ABC-type oligopeptide transporter activity"/>
    <property type="evidence" value="ECO:0007669"/>
    <property type="project" value="TreeGrafter"/>
</dbReference>
<evidence type="ECO:0000256" key="9">
    <source>
        <dbReference type="ARBA" id="ARBA00023136"/>
    </source>
</evidence>
<comment type="subcellular location">
    <subcellularLocation>
        <location evidence="1">Cell membrane</location>
        <topology evidence="1">Multi-pass membrane protein</topology>
    </subcellularLocation>
</comment>
<dbReference type="SMART" id="SM00382">
    <property type="entry name" value="AAA"/>
    <property type="match status" value="1"/>
</dbReference>
<dbReference type="InterPro" id="IPR003593">
    <property type="entry name" value="AAA+_ATPase"/>
</dbReference>
<evidence type="ECO:0000259" key="13">
    <source>
        <dbReference type="PROSITE" id="PS50990"/>
    </source>
</evidence>
<feature type="transmembrane region" description="Helical" evidence="10">
    <location>
        <begin position="158"/>
        <end position="180"/>
    </location>
</feature>
<evidence type="ECO:0000256" key="3">
    <source>
        <dbReference type="ARBA" id="ARBA00022475"/>
    </source>
</evidence>
<evidence type="ECO:0000256" key="6">
    <source>
        <dbReference type="ARBA" id="ARBA00022801"/>
    </source>
</evidence>
<evidence type="ECO:0000259" key="11">
    <source>
        <dbReference type="PROSITE" id="PS50893"/>
    </source>
</evidence>
<dbReference type="Pfam" id="PF00664">
    <property type="entry name" value="ABC_membrane"/>
    <property type="match status" value="1"/>
</dbReference>
<dbReference type="PROSITE" id="PS50990">
    <property type="entry name" value="PEPTIDASE_C39"/>
    <property type="match status" value="1"/>
</dbReference>
<dbReference type="GO" id="GO:0008233">
    <property type="term" value="F:peptidase activity"/>
    <property type="evidence" value="ECO:0007669"/>
    <property type="project" value="InterPro"/>
</dbReference>
<keyword evidence="9 10" id="KW-0472">Membrane</keyword>
<evidence type="ECO:0000313" key="15">
    <source>
        <dbReference type="Proteomes" id="UP000548326"/>
    </source>
</evidence>
<dbReference type="AlphaFoldDB" id="A0A841JN67"/>
<dbReference type="Proteomes" id="UP000548326">
    <property type="component" value="Unassembled WGS sequence"/>
</dbReference>
<dbReference type="SUPFAM" id="SSF52540">
    <property type="entry name" value="P-loop containing nucleoside triphosphate hydrolases"/>
    <property type="match status" value="1"/>
</dbReference>
<dbReference type="SUPFAM" id="SSF90123">
    <property type="entry name" value="ABC transporter transmembrane region"/>
    <property type="match status" value="1"/>
</dbReference>
<dbReference type="InterPro" id="IPR039421">
    <property type="entry name" value="Type_1_exporter"/>
</dbReference>
<dbReference type="GO" id="GO:0016887">
    <property type="term" value="F:ATP hydrolysis activity"/>
    <property type="evidence" value="ECO:0007669"/>
    <property type="project" value="InterPro"/>
</dbReference>
<dbReference type="InterPro" id="IPR011527">
    <property type="entry name" value="ABC1_TM_dom"/>
</dbReference>
<dbReference type="PANTHER" id="PTHR43394">
    <property type="entry name" value="ATP-DEPENDENT PERMEASE MDL1, MITOCHONDRIAL"/>
    <property type="match status" value="1"/>
</dbReference>
<evidence type="ECO:0000313" key="14">
    <source>
        <dbReference type="EMBL" id="MBB6131046.1"/>
    </source>
</evidence>
<dbReference type="PROSITE" id="PS00211">
    <property type="entry name" value="ABC_TRANSPORTER_1"/>
    <property type="match status" value="1"/>
</dbReference>
<dbReference type="GO" id="GO:0005524">
    <property type="term" value="F:ATP binding"/>
    <property type="evidence" value="ECO:0007669"/>
    <property type="project" value="UniProtKB-KW"/>
</dbReference>
<evidence type="ECO:0000256" key="8">
    <source>
        <dbReference type="ARBA" id="ARBA00022989"/>
    </source>
</evidence>
<dbReference type="FunFam" id="3.40.50.300:FF:000299">
    <property type="entry name" value="ABC transporter ATP-binding protein/permease"/>
    <property type="match status" value="1"/>
</dbReference>
<proteinExistence type="predicted"/>
<evidence type="ECO:0000256" key="7">
    <source>
        <dbReference type="ARBA" id="ARBA00022840"/>
    </source>
</evidence>
<dbReference type="InterPro" id="IPR017871">
    <property type="entry name" value="ABC_transporter-like_CS"/>
</dbReference>
<dbReference type="PANTHER" id="PTHR43394:SF1">
    <property type="entry name" value="ATP-BINDING CASSETTE SUB-FAMILY B MEMBER 10, MITOCHONDRIAL"/>
    <property type="match status" value="1"/>
</dbReference>
<keyword evidence="7 14" id="KW-0067">ATP-binding</keyword>
<dbReference type="PROSITE" id="PS50929">
    <property type="entry name" value="ABC_TM1F"/>
    <property type="match status" value="1"/>
</dbReference>
<sequence length="743" mass="84083">MIASYYGKDYSLDFLRANSFITRQGVNLLGLGEAAEKIGIKTLGVKITLNQLVEDVPLPCILHWNQEHFVVLYDIQLIKGGLLSKNKKLKFLIADPGHNLISIDQATFSKFWMNTGDQKGVALILEPTIEFYNQEENNKTKSSGFKFLFKYIAPYKKYVVQVIVGMLLSSLIALIFPFLTQSMVDFGIQRHNIDFIYLVLFSQLFLFVGGMTVDMIRNWMLLHINTRVSVTIISNFLVKLMKLPISYFESKNVGDITQRINDHHRIETFLTGSTLSTLFSIINILIFSIVLGSYNVKILAIFAIGSTISIAWVLLFLKKRKDLDYVRFQRMRENQNTIYELVTSMQEIKLNNCERTRRWEWERIQARLFKVNIQSLALEQYQEIGSSFVTQLKNILISSTAAFLVINNSISLGVMLSISYVVGQMNNPLNQIIGFVRSVQDAKISLERLSEIHDQSNEEIDLSTKAGKVNKELFETSESTDNVINSQIINGKTYNTKRGIHLDNVSFQYGGSQSVKVLKNIDLFIPEGKVTAIVGSSGSGKSTLLKLLLKFYPPTEGQITINESDILDLSARDWRKICGTVMQEGYIFSDTISRNIAANEDTPNEEILQHAIKVANIQDYIKKLPLGLTTKIGNTGTGMSGGQKQRIFIARAVYKQPKYLFFDEATSALDANNETVIMQNLHDFFKGRTVLVIAHRLSTVKNADQIVVMENGTIIEVGNHLELVQKRGKYYELVKNQLELDAA</sequence>
<evidence type="ECO:0000256" key="10">
    <source>
        <dbReference type="SAM" id="Phobius"/>
    </source>
</evidence>
<gene>
    <name evidence="14" type="ORF">HDF22_005197</name>
</gene>
<keyword evidence="6" id="KW-0378">Hydrolase</keyword>
<dbReference type="PROSITE" id="PS50893">
    <property type="entry name" value="ABC_TRANSPORTER_2"/>
    <property type="match status" value="1"/>
</dbReference>
<dbReference type="Gene3D" id="1.20.1560.10">
    <property type="entry name" value="ABC transporter type 1, transmembrane domain"/>
    <property type="match status" value="1"/>
</dbReference>
<protein>
    <submittedName>
        <fullName evidence="14">ATP-binding cassette subfamily B protein</fullName>
    </submittedName>
</protein>
<evidence type="ECO:0000256" key="1">
    <source>
        <dbReference type="ARBA" id="ARBA00004651"/>
    </source>
</evidence>
<organism evidence="14 15">
    <name type="scientific">Mucilaginibacter lappiensis</name>
    <dbReference type="NCBI Taxonomy" id="354630"/>
    <lineage>
        <taxon>Bacteria</taxon>
        <taxon>Pseudomonadati</taxon>
        <taxon>Bacteroidota</taxon>
        <taxon>Sphingobacteriia</taxon>
        <taxon>Sphingobacteriales</taxon>
        <taxon>Sphingobacteriaceae</taxon>
        <taxon>Mucilaginibacter</taxon>
    </lineage>
</organism>
<keyword evidence="5" id="KW-0547">Nucleotide-binding</keyword>
<feature type="transmembrane region" description="Helical" evidence="10">
    <location>
        <begin position="269"/>
        <end position="292"/>
    </location>
</feature>
<evidence type="ECO:0000256" key="4">
    <source>
        <dbReference type="ARBA" id="ARBA00022692"/>
    </source>
</evidence>
<keyword evidence="4 10" id="KW-0812">Transmembrane</keyword>
<evidence type="ECO:0000256" key="2">
    <source>
        <dbReference type="ARBA" id="ARBA00022448"/>
    </source>
</evidence>
<dbReference type="Pfam" id="PF03412">
    <property type="entry name" value="Peptidase_C39"/>
    <property type="match status" value="1"/>
</dbReference>
<keyword evidence="3" id="KW-1003">Cell membrane</keyword>
<dbReference type="Gene3D" id="3.40.50.300">
    <property type="entry name" value="P-loop containing nucleotide triphosphate hydrolases"/>
    <property type="match status" value="1"/>
</dbReference>
<dbReference type="InterPro" id="IPR003439">
    <property type="entry name" value="ABC_transporter-like_ATP-bd"/>
</dbReference>
<keyword evidence="2" id="KW-0813">Transport</keyword>
<feature type="domain" description="ABC transporter" evidence="11">
    <location>
        <begin position="500"/>
        <end position="736"/>
    </location>
</feature>
<dbReference type="GO" id="GO:0006508">
    <property type="term" value="P:proteolysis"/>
    <property type="evidence" value="ECO:0007669"/>
    <property type="project" value="InterPro"/>
</dbReference>
<dbReference type="InterPro" id="IPR027417">
    <property type="entry name" value="P-loop_NTPase"/>
</dbReference>
<keyword evidence="8 10" id="KW-1133">Transmembrane helix</keyword>